<accession>A0A1H8JVT8</accession>
<sequence length="181" mass="20142">MNITVYCGASIGNDEKYKKTAQSLGKWIAEKGYSLVYGGGSTGLMGVIADTVLDNSGRVIGVRPDFLSNLEPTHEGLTEFIRVETMTERKKIMIENGDVYIALPGGLGTLEEISEVVSWSMIGKNDNPCIFFNVDGFYDDLREQYETMVSSGFLSDKYQGKLLFSESLDEIENFINLYKNI</sequence>
<dbReference type="InterPro" id="IPR005269">
    <property type="entry name" value="LOG"/>
</dbReference>
<keyword evidence="4" id="KW-1185">Reference proteome</keyword>
<name>A0A1H8JVT8_9FIRM</name>
<dbReference type="Pfam" id="PF03641">
    <property type="entry name" value="Lysine_decarbox"/>
    <property type="match status" value="1"/>
</dbReference>
<reference evidence="3 4" key="1">
    <citation type="submission" date="2016-10" db="EMBL/GenBank/DDBJ databases">
        <authorList>
            <person name="de Groot N.N."/>
        </authorList>
    </citation>
    <scope>NUCLEOTIDE SEQUENCE [LARGE SCALE GENOMIC DNA]</scope>
    <source>
        <strain evidence="3 4">Calf135</strain>
    </source>
</reference>
<comment type="similarity">
    <text evidence="1 2">Belongs to the LOG family.</text>
</comment>
<dbReference type="Gene3D" id="3.40.50.450">
    <property type="match status" value="1"/>
</dbReference>
<proteinExistence type="inferred from homology"/>
<evidence type="ECO:0000256" key="1">
    <source>
        <dbReference type="ARBA" id="ARBA00006763"/>
    </source>
</evidence>
<dbReference type="InterPro" id="IPR031100">
    <property type="entry name" value="LOG_fam"/>
</dbReference>
<dbReference type="SUPFAM" id="SSF102405">
    <property type="entry name" value="MCP/YpsA-like"/>
    <property type="match status" value="1"/>
</dbReference>
<keyword evidence="2" id="KW-0203">Cytokinin biosynthesis</keyword>
<dbReference type="PANTHER" id="PTHR31223">
    <property type="entry name" value="LOG FAMILY PROTEIN YJL055W"/>
    <property type="match status" value="1"/>
</dbReference>
<dbReference type="RefSeq" id="WP_091976007.1">
    <property type="nucleotide sequence ID" value="NZ_CAUWDX010000005.1"/>
</dbReference>
<keyword evidence="2" id="KW-0378">Hydrolase</keyword>
<evidence type="ECO:0000313" key="3">
    <source>
        <dbReference type="EMBL" id="SEN84799.1"/>
    </source>
</evidence>
<organism evidence="3 4">
    <name type="scientific">Peptostreptococcus russellii</name>
    <dbReference type="NCBI Taxonomy" id="215200"/>
    <lineage>
        <taxon>Bacteria</taxon>
        <taxon>Bacillati</taxon>
        <taxon>Bacillota</taxon>
        <taxon>Clostridia</taxon>
        <taxon>Peptostreptococcales</taxon>
        <taxon>Peptostreptococcaceae</taxon>
        <taxon>Peptostreptococcus</taxon>
    </lineage>
</organism>
<dbReference type="GO" id="GO:0009691">
    <property type="term" value="P:cytokinin biosynthetic process"/>
    <property type="evidence" value="ECO:0007669"/>
    <property type="project" value="UniProtKB-UniRule"/>
</dbReference>
<protein>
    <recommendedName>
        <fullName evidence="2">Cytokinin riboside 5'-monophosphate phosphoribohydrolase</fullName>
        <ecNumber evidence="2">3.2.2.n1</ecNumber>
    </recommendedName>
</protein>
<dbReference type="EC" id="3.2.2.n1" evidence="2"/>
<dbReference type="GO" id="GO:0005829">
    <property type="term" value="C:cytosol"/>
    <property type="evidence" value="ECO:0007669"/>
    <property type="project" value="TreeGrafter"/>
</dbReference>
<gene>
    <name evidence="3" type="ORF">SAMN05216454_11812</name>
</gene>
<dbReference type="PANTHER" id="PTHR31223:SF70">
    <property type="entry name" value="LOG FAMILY PROTEIN YJL055W"/>
    <property type="match status" value="1"/>
</dbReference>
<dbReference type="NCBIfam" id="TIGR00730">
    <property type="entry name" value="Rossman fold protein, TIGR00730 family"/>
    <property type="match status" value="1"/>
</dbReference>
<dbReference type="STRING" id="215200.SAMN05216454_11812"/>
<dbReference type="Proteomes" id="UP000199512">
    <property type="component" value="Unassembled WGS sequence"/>
</dbReference>
<evidence type="ECO:0000313" key="4">
    <source>
        <dbReference type="Proteomes" id="UP000199512"/>
    </source>
</evidence>
<evidence type="ECO:0000256" key="2">
    <source>
        <dbReference type="RuleBase" id="RU363015"/>
    </source>
</evidence>
<dbReference type="AlphaFoldDB" id="A0A1H8JVT8"/>
<dbReference type="OrthoDB" id="9801098at2"/>
<dbReference type="EMBL" id="FODF01000018">
    <property type="protein sequence ID" value="SEN84799.1"/>
    <property type="molecule type" value="Genomic_DNA"/>
</dbReference>
<dbReference type="GO" id="GO:0016799">
    <property type="term" value="F:hydrolase activity, hydrolyzing N-glycosyl compounds"/>
    <property type="evidence" value="ECO:0007669"/>
    <property type="project" value="TreeGrafter"/>
</dbReference>